<organism evidence="4 5">
    <name type="scientific">Arabis nemorensis</name>
    <dbReference type="NCBI Taxonomy" id="586526"/>
    <lineage>
        <taxon>Eukaryota</taxon>
        <taxon>Viridiplantae</taxon>
        <taxon>Streptophyta</taxon>
        <taxon>Embryophyta</taxon>
        <taxon>Tracheophyta</taxon>
        <taxon>Spermatophyta</taxon>
        <taxon>Magnoliopsida</taxon>
        <taxon>eudicotyledons</taxon>
        <taxon>Gunneridae</taxon>
        <taxon>Pentapetalae</taxon>
        <taxon>rosids</taxon>
        <taxon>malvids</taxon>
        <taxon>Brassicales</taxon>
        <taxon>Brassicaceae</taxon>
        <taxon>Arabideae</taxon>
        <taxon>Arabis</taxon>
    </lineage>
</organism>
<feature type="coiled-coil region" evidence="1">
    <location>
        <begin position="387"/>
        <end position="449"/>
    </location>
</feature>
<dbReference type="PANTHER" id="PTHR34562:SF8">
    <property type="entry name" value="WPP DOMAIN-INTERACTING PROTEIN 1"/>
    <property type="match status" value="1"/>
</dbReference>
<evidence type="ECO:0000313" key="5">
    <source>
        <dbReference type="Proteomes" id="UP000489600"/>
    </source>
</evidence>
<feature type="region of interest" description="Disordered" evidence="2">
    <location>
        <begin position="107"/>
        <end position="137"/>
    </location>
</feature>
<gene>
    <name evidence="4" type="ORF">ANE_LOCUS6065</name>
</gene>
<dbReference type="InterPro" id="IPR044696">
    <property type="entry name" value="WIP1/2/3"/>
</dbReference>
<feature type="region of interest" description="Disordered" evidence="2">
    <location>
        <begin position="170"/>
        <end position="271"/>
    </location>
</feature>
<feature type="compositionally biased region" description="Acidic residues" evidence="2">
    <location>
        <begin position="260"/>
        <end position="271"/>
    </location>
</feature>
<feature type="coiled-coil region" evidence="1">
    <location>
        <begin position="324"/>
        <end position="351"/>
    </location>
</feature>
<keyword evidence="3" id="KW-0472">Membrane</keyword>
<dbReference type="AlphaFoldDB" id="A0A565B2U2"/>
<evidence type="ECO:0000256" key="3">
    <source>
        <dbReference type="SAM" id="Phobius"/>
    </source>
</evidence>
<sequence>MDLESESSALESVDDNSMTQQSPIDDGRSLDNGSCSDESVKLVSTCTEGTSKIDDVSRPVSFDSPGGAIAYSPISKGRGLRKWRRIRRDLVKDTSANMENSKALKRVFSGSAHSNGKQIQVQSPKAEQESQGSVGSVNMLKSSGDAFEILGTGYDSRFVAGVGFSADMDLEKDDDQSSKSSTAAKAPKGFRYEKPMISSGQRGSIWVENSKKHRGENVEIEKENSHSSLESDSRKQSGRMMDYNEGYMNGETSKKKDDAGGEGEESINQDSLYSEEMDPLTEAIDGFLTLQEALEKEVQLFCGIGKEPIHHEGASEVSSPCSGTETLVNNVKQLETKLEETRSMLEVKETHIRELKSTTNQNRHSWGGTETLVEDLFRQRIESEIQYLIYSRSIDNLKNQMKSIEEQEALAEEEAHEMLNKLGELETKAANLTNRAKDLQKEYRDINGTIKKRACKTASCFVIQFVLLLTVVLLFMSQLFLESDIVVPT</sequence>
<evidence type="ECO:0000313" key="4">
    <source>
        <dbReference type="EMBL" id="VVA95620.1"/>
    </source>
</evidence>
<evidence type="ECO:0000256" key="1">
    <source>
        <dbReference type="SAM" id="Coils"/>
    </source>
</evidence>
<keyword evidence="3" id="KW-1133">Transmembrane helix</keyword>
<feature type="region of interest" description="Disordered" evidence="2">
    <location>
        <begin position="1"/>
        <end position="37"/>
    </location>
</feature>
<name>A0A565B2U2_9BRAS</name>
<keyword evidence="3" id="KW-0812">Transmembrane</keyword>
<comment type="caution">
    <text evidence="4">The sequence shown here is derived from an EMBL/GenBank/DDBJ whole genome shotgun (WGS) entry which is preliminary data.</text>
</comment>
<feature type="compositionally biased region" description="Polar residues" evidence="2">
    <location>
        <begin position="1"/>
        <end position="23"/>
    </location>
</feature>
<proteinExistence type="predicted"/>
<dbReference type="OrthoDB" id="680851at2759"/>
<protein>
    <submittedName>
        <fullName evidence="4">Uncharacterized protein</fullName>
    </submittedName>
</protein>
<keyword evidence="1" id="KW-0175">Coiled coil</keyword>
<evidence type="ECO:0000256" key="2">
    <source>
        <dbReference type="SAM" id="MobiDB-lite"/>
    </source>
</evidence>
<keyword evidence="5" id="KW-1185">Reference proteome</keyword>
<feature type="compositionally biased region" description="Polar residues" evidence="2">
    <location>
        <begin position="111"/>
        <end position="137"/>
    </location>
</feature>
<dbReference type="Proteomes" id="UP000489600">
    <property type="component" value="Unassembled WGS sequence"/>
</dbReference>
<feature type="compositionally biased region" description="Basic and acidic residues" evidence="2">
    <location>
        <begin position="215"/>
        <end position="235"/>
    </location>
</feature>
<reference evidence="4" key="1">
    <citation type="submission" date="2019-07" db="EMBL/GenBank/DDBJ databases">
        <authorList>
            <person name="Dittberner H."/>
        </authorList>
    </citation>
    <scope>NUCLEOTIDE SEQUENCE [LARGE SCALE GENOMIC DNA]</scope>
</reference>
<feature type="transmembrane region" description="Helical" evidence="3">
    <location>
        <begin position="461"/>
        <end position="481"/>
    </location>
</feature>
<dbReference type="EMBL" id="CABITT030000002">
    <property type="protein sequence ID" value="VVA95620.1"/>
    <property type="molecule type" value="Genomic_DNA"/>
</dbReference>
<accession>A0A565B2U2</accession>
<dbReference type="PANTHER" id="PTHR34562">
    <property type="entry name" value="WPP DOMAIN-INTERACTING PROTEIN 2"/>
    <property type="match status" value="1"/>
</dbReference>